<proteinExistence type="predicted"/>
<dbReference type="SUPFAM" id="SSF56349">
    <property type="entry name" value="DNA breaking-rejoining enzymes"/>
    <property type="match status" value="1"/>
</dbReference>
<evidence type="ECO:0000313" key="4">
    <source>
        <dbReference type="Proteomes" id="UP001432046"/>
    </source>
</evidence>
<keyword evidence="1" id="KW-0233">DNA recombination</keyword>
<dbReference type="InterPro" id="IPR011010">
    <property type="entry name" value="DNA_brk_join_enz"/>
</dbReference>
<keyword evidence="4" id="KW-1185">Reference proteome</keyword>
<evidence type="ECO:0000256" key="1">
    <source>
        <dbReference type="ARBA" id="ARBA00023172"/>
    </source>
</evidence>
<dbReference type="Gene3D" id="1.10.443.10">
    <property type="entry name" value="Intergrase catalytic core"/>
    <property type="match status" value="1"/>
</dbReference>
<dbReference type="RefSeq" id="WP_338824803.1">
    <property type="nucleotide sequence ID" value="NZ_CP147708.1"/>
</dbReference>
<sequence length="349" mass="38613">MFEIDDVQKVRSLPIELWPVADRAAWQAARQPRERLRRGGAASHLKAITFADLGRRYGYFLDFLVRSGTLALEAPPAAQVTPANVEGFLTELRSRVGSVTQHGTIYKLRRAAKLLDPTCDLDWLMEIETDLALVMQPRSKADQLVLAERLVEAGLTLVEAAIVSSGMSETAKARQVRNGLMIAILALHPIRLKNFASLEIDRNFIETDGAWWIALKASETKEKRPDEREVDAMILPALRVYLERHRPVLLRSETNALWISSNRGEALSYGGMEAAIAEATRSTVGIGLGAHMFRTAAASSAAIHVGDNPHLGSALLHHRDRRITNKHYNFASSLSSSEKLGNLIRKGLD</sequence>
<dbReference type="Proteomes" id="UP001432046">
    <property type="component" value="Chromosome"/>
</dbReference>
<reference evidence="3" key="1">
    <citation type="journal article" date="2021" name="Int. J. Syst. Evol. Microbiol.">
        <title>Bradyrhizobium septentrionale sp. nov. (sv. septentrionale) and Bradyrhizobium quebecense sp. nov. (sv. septentrionale) associated with legumes native to Canada possess rearranged symbiosis genes and numerous insertion sequences.</title>
        <authorList>
            <person name="Bromfield E.S.P."/>
            <person name="Cloutier S."/>
        </authorList>
    </citation>
    <scope>NUCLEOTIDE SEQUENCE</scope>
    <source>
        <strain evidence="3">5S5</strain>
    </source>
</reference>
<gene>
    <name evidence="3" type="ORF">WDK88_23785</name>
</gene>
<evidence type="ECO:0000313" key="3">
    <source>
        <dbReference type="EMBL" id="WXC76519.1"/>
    </source>
</evidence>
<reference evidence="3" key="2">
    <citation type="submission" date="2024-03" db="EMBL/GenBank/DDBJ databases">
        <authorList>
            <person name="Bromfield E.S.P."/>
            <person name="Cloutier S."/>
        </authorList>
    </citation>
    <scope>NUCLEOTIDE SEQUENCE</scope>
    <source>
        <strain evidence="3">5S5</strain>
    </source>
</reference>
<dbReference type="PROSITE" id="PS51898">
    <property type="entry name" value="TYR_RECOMBINASE"/>
    <property type="match status" value="1"/>
</dbReference>
<dbReference type="InterPro" id="IPR002104">
    <property type="entry name" value="Integrase_catalytic"/>
</dbReference>
<protein>
    <submittedName>
        <fullName evidence="3">Tyrosine-type recombinase/integrase</fullName>
    </submittedName>
</protein>
<dbReference type="Pfam" id="PF00589">
    <property type="entry name" value="Phage_integrase"/>
    <property type="match status" value="1"/>
</dbReference>
<name>A0ABZ2NQ32_9BRAD</name>
<dbReference type="InterPro" id="IPR013762">
    <property type="entry name" value="Integrase-like_cat_sf"/>
</dbReference>
<dbReference type="EMBL" id="CP147711">
    <property type="protein sequence ID" value="WXC76519.1"/>
    <property type="molecule type" value="Genomic_DNA"/>
</dbReference>
<feature type="domain" description="Tyr recombinase" evidence="2">
    <location>
        <begin position="145"/>
        <end position="345"/>
    </location>
</feature>
<evidence type="ECO:0000259" key="2">
    <source>
        <dbReference type="PROSITE" id="PS51898"/>
    </source>
</evidence>
<organism evidence="3 4">
    <name type="scientific">Bradyrhizobium septentrionale</name>
    <dbReference type="NCBI Taxonomy" id="1404411"/>
    <lineage>
        <taxon>Bacteria</taxon>
        <taxon>Pseudomonadati</taxon>
        <taxon>Pseudomonadota</taxon>
        <taxon>Alphaproteobacteria</taxon>
        <taxon>Hyphomicrobiales</taxon>
        <taxon>Nitrobacteraceae</taxon>
        <taxon>Bradyrhizobium</taxon>
    </lineage>
</organism>
<accession>A0ABZ2NQ32</accession>